<dbReference type="Gene3D" id="3.40.605.10">
    <property type="entry name" value="Aldehyde Dehydrogenase, Chain A, domain 1"/>
    <property type="match status" value="1"/>
</dbReference>
<sequence>FAGLADKHDGLVHSPPVRQIAIAMNEPLGVVGAVAPQAAPLLGFVSLLAPNMAAGNRLVIVPSDIAPLMATDFYQVLETSDVPAGAVNIVTGLHAELTPTLAEHMEVDAIWYFGRAGLVETVEAASIHNLKQVWSHNERAFDWHKIRPRLFMDKATQIKNIWVPYGA</sequence>
<organism evidence="3">
    <name type="scientific">Hellea balneolensis</name>
    <dbReference type="NCBI Taxonomy" id="287478"/>
    <lineage>
        <taxon>Bacteria</taxon>
        <taxon>Pseudomonadati</taxon>
        <taxon>Pseudomonadota</taxon>
        <taxon>Alphaproteobacteria</taxon>
        <taxon>Maricaulales</taxon>
        <taxon>Robiginitomaculaceae</taxon>
        <taxon>Hellea</taxon>
    </lineage>
</organism>
<dbReference type="AlphaFoldDB" id="A0A7V5NWQ7"/>
<protein>
    <submittedName>
        <fullName evidence="3">Aldehyde dehydrogenase family protein</fullName>
    </submittedName>
</protein>
<dbReference type="SUPFAM" id="SSF53720">
    <property type="entry name" value="ALDH-like"/>
    <property type="match status" value="1"/>
</dbReference>
<dbReference type="InterPro" id="IPR015590">
    <property type="entry name" value="Aldehyde_DH_dom"/>
</dbReference>
<dbReference type="EMBL" id="DROP01000119">
    <property type="protein sequence ID" value="HHI88654.1"/>
    <property type="molecule type" value="Genomic_DNA"/>
</dbReference>
<reference evidence="3" key="1">
    <citation type="journal article" date="2020" name="mSystems">
        <title>Genome- and Community-Level Interaction Insights into Carbon Utilization and Element Cycling Functions of Hydrothermarchaeota in Hydrothermal Sediment.</title>
        <authorList>
            <person name="Zhou Z."/>
            <person name="Liu Y."/>
            <person name="Xu W."/>
            <person name="Pan J."/>
            <person name="Luo Z.H."/>
            <person name="Li M."/>
        </authorList>
    </citation>
    <scope>NUCLEOTIDE SEQUENCE [LARGE SCALE GENOMIC DNA]</scope>
    <source>
        <strain evidence="3">HyVt-538</strain>
    </source>
</reference>
<gene>
    <name evidence="3" type="ORF">ENK01_01755</name>
</gene>
<dbReference type="GO" id="GO:0016491">
    <property type="term" value="F:oxidoreductase activity"/>
    <property type="evidence" value="ECO:0007669"/>
    <property type="project" value="UniProtKB-KW"/>
</dbReference>
<dbReference type="InterPro" id="IPR016162">
    <property type="entry name" value="Ald_DH_N"/>
</dbReference>
<dbReference type="Pfam" id="PF00171">
    <property type="entry name" value="Aldedh"/>
    <property type="match status" value="1"/>
</dbReference>
<dbReference type="Proteomes" id="UP000885806">
    <property type="component" value="Unassembled WGS sequence"/>
</dbReference>
<feature type="domain" description="Aldehyde dehydrogenase" evidence="2">
    <location>
        <begin position="1"/>
        <end position="133"/>
    </location>
</feature>
<evidence type="ECO:0000313" key="3">
    <source>
        <dbReference type="EMBL" id="HHI88654.1"/>
    </source>
</evidence>
<feature type="non-terminal residue" evidence="3">
    <location>
        <position position="1"/>
    </location>
</feature>
<comment type="caution">
    <text evidence="3">The sequence shown here is derived from an EMBL/GenBank/DDBJ whole genome shotgun (WGS) entry which is preliminary data.</text>
</comment>
<proteinExistence type="predicted"/>
<keyword evidence="1" id="KW-0560">Oxidoreductase</keyword>
<dbReference type="PANTHER" id="PTHR11699">
    <property type="entry name" value="ALDEHYDE DEHYDROGENASE-RELATED"/>
    <property type="match status" value="1"/>
</dbReference>
<evidence type="ECO:0000256" key="1">
    <source>
        <dbReference type="ARBA" id="ARBA00023002"/>
    </source>
</evidence>
<accession>A0A7V5NWQ7</accession>
<evidence type="ECO:0000259" key="2">
    <source>
        <dbReference type="Pfam" id="PF00171"/>
    </source>
</evidence>
<name>A0A7V5NWQ7_9PROT</name>
<dbReference type="InterPro" id="IPR016161">
    <property type="entry name" value="Ald_DH/histidinol_DH"/>
</dbReference>